<feature type="compositionally biased region" description="Pro residues" evidence="1">
    <location>
        <begin position="25"/>
        <end position="36"/>
    </location>
</feature>
<organism evidence="2 3">
    <name type="scientific">Thermothielavioides terrestris</name>
    <dbReference type="NCBI Taxonomy" id="2587410"/>
    <lineage>
        <taxon>Eukaryota</taxon>
        <taxon>Fungi</taxon>
        <taxon>Dikarya</taxon>
        <taxon>Ascomycota</taxon>
        <taxon>Pezizomycotina</taxon>
        <taxon>Sordariomycetes</taxon>
        <taxon>Sordariomycetidae</taxon>
        <taxon>Sordariales</taxon>
        <taxon>Chaetomiaceae</taxon>
        <taxon>Thermothielavioides</taxon>
    </lineage>
</organism>
<gene>
    <name evidence="2" type="ORF">TT172_LOCUS3174</name>
</gene>
<feature type="region of interest" description="Disordered" evidence="1">
    <location>
        <begin position="110"/>
        <end position="151"/>
    </location>
</feature>
<sequence length="253" mass="27552">MTASERPRSPPRPPPRQPSPLALVWPPPGLAPPRPPRAVRGFEDPDLLQAANAHLRSAVGAQQADISRVIKEHVRKLMAIVDVADPDEIFGTSSVPQPPVPSEELFRLSPTKANPFVGSPRSSLSDESPGERESELDRGPPPGPLADGVHVPPPLPSTIWNGTWFPRVRGTMVIPRSWLDLLVSPSNHIPPQLRARPVPETQPAEIVERVSNDEIMTGVFTSEEWADYAAPTEEAAKPGLATQNKFAMLVQPR</sequence>
<dbReference type="AlphaFoldDB" id="A0A446BE61"/>
<feature type="region of interest" description="Disordered" evidence="1">
    <location>
        <begin position="1"/>
        <end position="41"/>
    </location>
</feature>
<dbReference type="EMBL" id="OUUZ01000006">
    <property type="protein sequence ID" value="SPQ20755.1"/>
    <property type="molecule type" value="Genomic_DNA"/>
</dbReference>
<dbReference type="Proteomes" id="UP000289323">
    <property type="component" value="Unassembled WGS sequence"/>
</dbReference>
<accession>A0A446BE61</accession>
<name>A0A446BE61_9PEZI</name>
<evidence type="ECO:0000313" key="3">
    <source>
        <dbReference type="Proteomes" id="UP000289323"/>
    </source>
</evidence>
<evidence type="ECO:0000313" key="2">
    <source>
        <dbReference type="EMBL" id="SPQ20755.1"/>
    </source>
</evidence>
<protein>
    <submittedName>
        <fullName evidence="2">2be2a230-3a11-4015-bc2f-9935c9c1a153</fullName>
    </submittedName>
</protein>
<feature type="compositionally biased region" description="Basic and acidic residues" evidence="1">
    <location>
        <begin position="129"/>
        <end position="138"/>
    </location>
</feature>
<proteinExistence type="predicted"/>
<reference evidence="2 3" key="1">
    <citation type="submission" date="2018-04" db="EMBL/GenBank/DDBJ databases">
        <authorList>
            <person name="Huttner S."/>
            <person name="Dainat J."/>
        </authorList>
    </citation>
    <scope>NUCLEOTIDE SEQUENCE [LARGE SCALE GENOMIC DNA]</scope>
</reference>
<evidence type="ECO:0000256" key="1">
    <source>
        <dbReference type="SAM" id="MobiDB-lite"/>
    </source>
</evidence>